<dbReference type="SMART" id="SM00823">
    <property type="entry name" value="PKS_PP"/>
    <property type="match status" value="1"/>
</dbReference>
<keyword evidence="2" id="KW-0597">Phosphoprotein</keyword>
<dbReference type="PROSITE" id="PS50075">
    <property type="entry name" value="CARRIER"/>
    <property type="match status" value="1"/>
</dbReference>
<proteinExistence type="predicted"/>
<dbReference type="PANTHER" id="PTHR43775:SF37">
    <property type="entry name" value="SI:DKEY-61P9.11"/>
    <property type="match status" value="1"/>
</dbReference>
<dbReference type="InterPro" id="IPR050091">
    <property type="entry name" value="PKS_NRPS_Biosynth_Enz"/>
</dbReference>
<dbReference type="Gene3D" id="1.10.1200.10">
    <property type="entry name" value="ACP-like"/>
    <property type="match status" value="1"/>
</dbReference>
<dbReference type="InterPro" id="IPR020806">
    <property type="entry name" value="PKS_PP-bd"/>
</dbReference>
<dbReference type="Pfam" id="PF08659">
    <property type="entry name" value="KR"/>
    <property type="match status" value="1"/>
</dbReference>
<dbReference type="EMBL" id="UINC01095443">
    <property type="protein sequence ID" value="SVC51533.1"/>
    <property type="molecule type" value="Genomic_DNA"/>
</dbReference>
<evidence type="ECO:0000313" key="4">
    <source>
        <dbReference type="EMBL" id="SVC51533.1"/>
    </source>
</evidence>
<name>A0A382MRA9_9ZZZZ</name>
<dbReference type="InterPro" id="IPR057326">
    <property type="entry name" value="KR_dom"/>
</dbReference>
<dbReference type="AlphaFoldDB" id="A0A382MRA9"/>
<evidence type="ECO:0000256" key="1">
    <source>
        <dbReference type="ARBA" id="ARBA00022450"/>
    </source>
</evidence>
<dbReference type="SUPFAM" id="SSF51735">
    <property type="entry name" value="NAD(P)-binding Rossmann-fold domains"/>
    <property type="match status" value="1"/>
</dbReference>
<feature type="non-terminal residue" evidence="4">
    <location>
        <position position="1"/>
    </location>
</feature>
<dbReference type="InterPro" id="IPR036736">
    <property type="entry name" value="ACP-like_sf"/>
</dbReference>
<dbReference type="SMART" id="SM00822">
    <property type="entry name" value="PKS_KR"/>
    <property type="match status" value="1"/>
</dbReference>
<dbReference type="Pfam" id="PF00550">
    <property type="entry name" value="PP-binding"/>
    <property type="match status" value="1"/>
</dbReference>
<organism evidence="4">
    <name type="scientific">marine metagenome</name>
    <dbReference type="NCBI Taxonomy" id="408172"/>
    <lineage>
        <taxon>unclassified sequences</taxon>
        <taxon>metagenomes</taxon>
        <taxon>ecological metagenomes</taxon>
    </lineage>
</organism>
<dbReference type="GO" id="GO:0004312">
    <property type="term" value="F:fatty acid synthase activity"/>
    <property type="evidence" value="ECO:0007669"/>
    <property type="project" value="TreeGrafter"/>
</dbReference>
<dbReference type="InterPro" id="IPR013968">
    <property type="entry name" value="PKS_KR"/>
</dbReference>
<dbReference type="GO" id="GO:0005886">
    <property type="term" value="C:plasma membrane"/>
    <property type="evidence" value="ECO:0007669"/>
    <property type="project" value="TreeGrafter"/>
</dbReference>
<feature type="domain" description="Carrier" evidence="3">
    <location>
        <begin position="173"/>
        <end position="250"/>
    </location>
</feature>
<dbReference type="InterPro" id="IPR036291">
    <property type="entry name" value="NAD(P)-bd_dom_sf"/>
</dbReference>
<protein>
    <recommendedName>
        <fullName evidence="3">Carrier domain-containing protein</fullName>
    </recommendedName>
</protein>
<dbReference type="GO" id="GO:0005737">
    <property type="term" value="C:cytoplasm"/>
    <property type="evidence" value="ECO:0007669"/>
    <property type="project" value="TreeGrafter"/>
</dbReference>
<sequence length="251" mass="27596">SSPPIGGIFHIAGVLDDGLIIHQTPERFETVLAPKIEGGWNLHKVSENLDLDFFIFFSSASSFHGTVGQSNYAAANAFLDGLARFRRSKALPALSINWGGWAEAGMASRTIPGDNDLIDSRTALEVLNELLNCDLAQIAVVPERNSATGERLTIPSDGLIISRDMLRRVPVDEQVECIGLYLQQTTARVIESEPETIALSRPWKSFGIDSLMAVELKNRIERELEVAVPVGSFQSDQSVEELIGYIQDRIF</sequence>
<dbReference type="GO" id="GO:0071770">
    <property type="term" value="P:DIM/DIP cell wall layer assembly"/>
    <property type="evidence" value="ECO:0007669"/>
    <property type="project" value="TreeGrafter"/>
</dbReference>
<evidence type="ECO:0000259" key="3">
    <source>
        <dbReference type="PROSITE" id="PS50075"/>
    </source>
</evidence>
<dbReference type="SUPFAM" id="SSF47336">
    <property type="entry name" value="ACP-like"/>
    <property type="match status" value="1"/>
</dbReference>
<dbReference type="InterPro" id="IPR009081">
    <property type="entry name" value="PP-bd_ACP"/>
</dbReference>
<gene>
    <name evidence="4" type="ORF">METZ01_LOCUS304387</name>
</gene>
<dbReference type="GO" id="GO:0006633">
    <property type="term" value="P:fatty acid biosynthetic process"/>
    <property type="evidence" value="ECO:0007669"/>
    <property type="project" value="TreeGrafter"/>
</dbReference>
<dbReference type="PANTHER" id="PTHR43775">
    <property type="entry name" value="FATTY ACID SYNTHASE"/>
    <property type="match status" value="1"/>
</dbReference>
<dbReference type="GO" id="GO:0031177">
    <property type="term" value="F:phosphopantetheine binding"/>
    <property type="evidence" value="ECO:0007669"/>
    <property type="project" value="InterPro"/>
</dbReference>
<accession>A0A382MRA9</accession>
<evidence type="ECO:0000256" key="2">
    <source>
        <dbReference type="ARBA" id="ARBA00022553"/>
    </source>
</evidence>
<dbReference type="Gene3D" id="3.40.50.720">
    <property type="entry name" value="NAD(P)-binding Rossmann-like Domain"/>
    <property type="match status" value="1"/>
</dbReference>
<reference evidence="4" key="1">
    <citation type="submission" date="2018-05" db="EMBL/GenBank/DDBJ databases">
        <authorList>
            <person name="Lanie J.A."/>
            <person name="Ng W.-L."/>
            <person name="Kazmierczak K.M."/>
            <person name="Andrzejewski T.M."/>
            <person name="Davidsen T.M."/>
            <person name="Wayne K.J."/>
            <person name="Tettelin H."/>
            <person name="Glass J.I."/>
            <person name="Rusch D."/>
            <person name="Podicherti R."/>
            <person name="Tsui H.-C.T."/>
            <person name="Winkler M.E."/>
        </authorList>
    </citation>
    <scope>NUCLEOTIDE SEQUENCE</scope>
</reference>
<keyword evidence="1" id="KW-0596">Phosphopantetheine</keyword>